<evidence type="ECO:0000313" key="8">
    <source>
        <dbReference type="Proteomes" id="UP001208570"/>
    </source>
</evidence>
<evidence type="ECO:0000256" key="4">
    <source>
        <dbReference type="ARBA" id="ARBA00022840"/>
    </source>
</evidence>
<keyword evidence="6" id="KW-1133">Transmembrane helix</keyword>
<dbReference type="GO" id="GO:0016020">
    <property type="term" value="C:membrane"/>
    <property type="evidence" value="ECO:0007669"/>
    <property type="project" value="TreeGrafter"/>
</dbReference>
<dbReference type="Gene3D" id="3.40.50.300">
    <property type="entry name" value="P-loop containing nucleotide triphosphate hydrolases"/>
    <property type="match status" value="1"/>
</dbReference>
<feature type="compositionally biased region" description="Polar residues" evidence="5">
    <location>
        <begin position="350"/>
        <end position="362"/>
    </location>
</feature>
<dbReference type="AlphaFoldDB" id="A0AAD9JBE7"/>
<feature type="transmembrane region" description="Helical" evidence="6">
    <location>
        <begin position="171"/>
        <end position="194"/>
    </location>
</feature>
<keyword evidence="2" id="KW-0677">Repeat</keyword>
<dbReference type="GO" id="GO:0042626">
    <property type="term" value="F:ATPase-coupled transmembrane transporter activity"/>
    <property type="evidence" value="ECO:0007669"/>
    <property type="project" value="TreeGrafter"/>
</dbReference>
<gene>
    <name evidence="7" type="ORF">LSH36_429g02031</name>
</gene>
<accession>A0AAD9JBE7</accession>
<dbReference type="InterPro" id="IPR050173">
    <property type="entry name" value="ABC_transporter_C-like"/>
</dbReference>
<evidence type="ECO:0000256" key="6">
    <source>
        <dbReference type="SAM" id="Phobius"/>
    </source>
</evidence>
<comment type="subcellular location">
    <subcellularLocation>
        <location evidence="1">Endomembrane system</location>
        <topology evidence="1">Multi-pass membrane protein</topology>
    </subcellularLocation>
</comment>
<dbReference type="EMBL" id="JAODUP010000429">
    <property type="protein sequence ID" value="KAK2149958.1"/>
    <property type="molecule type" value="Genomic_DNA"/>
</dbReference>
<dbReference type="PANTHER" id="PTHR24223:SF443">
    <property type="entry name" value="MULTIDRUG-RESISTANCE LIKE PROTEIN 1, ISOFORM I"/>
    <property type="match status" value="1"/>
</dbReference>
<dbReference type="Proteomes" id="UP001208570">
    <property type="component" value="Unassembled WGS sequence"/>
</dbReference>
<keyword evidence="6" id="KW-0472">Membrane</keyword>
<feature type="compositionally biased region" description="Basic and acidic residues" evidence="5">
    <location>
        <begin position="274"/>
        <end position="301"/>
    </location>
</feature>
<keyword evidence="6" id="KW-0812">Transmembrane</keyword>
<evidence type="ECO:0000256" key="1">
    <source>
        <dbReference type="ARBA" id="ARBA00004127"/>
    </source>
</evidence>
<keyword evidence="4" id="KW-0067">ATP-binding</keyword>
<evidence type="ECO:0000313" key="7">
    <source>
        <dbReference type="EMBL" id="KAK2149958.1"/>
    </source>
</evidence>
<reference evidence="7" key="1">
    <citation type="journal article" date="2023" name="Mol. Biol. Evol.">
        <title>Third-Generation Sequencing Reveals the Adaptive Role of the Epigenome in Three Deep-Sea Polychaetes.</title>
        <authorList>
            <person name="Perez M."/>
            <person name="Aroh O."/>
            <person name="Sun Y."/>
            <person name="Lan Y."/>
            <person name="Juniper S.K."/>
            <person name="Young C.R."/>
            <person name="Angers B."/>
            <person name="Qian P.Y."/>
        </authorList>
    </citation>
    <scope>NUCLEOTIDE SEQUENCE</scope>
    <source>
        <strain evidence="7">P08H-3</strain>
    </source>
</reference>
<keyword evidence="8" id="KW-1185">Reference proteome</keyword>
<dbReference type="GO" id="GO:0012505">
    <property type="term" value="C:endomembrane system"/>
    <property type="evidence" value="ECO:0007669"/>
    <property type="project" value="UniProtKB-SubCell"/>
</dbReference>
<evidence type="ECO:0000256" key="5">
    <source>
        <dbReference type="SAM" id="MobiDB-lite"/>
    </source>
</evidence>
<evidence type="ECO:0000256" key="3">
    <source>
        <dbReference type="ARBA" id="ARBA00022741"/>
    </source>
</evidence>
<dbReference type="GO" id="GO:0005524">
    <property type="term" value="F:ATP binding"/>
    <property type="evidence" value="ECO:0007669"/>
    <property type="project" value="UniProtKB-KW"/>
</dbReference>
<evidence type="ECO:0008006" key="9">
    <source>
        <dbReference type="Google" id="ProtNLM"/>
    </source>
</evidence>
<name>A0AAD9JBE7_9ANNE</name>
<proteinExistence type="predicted"/>
<organism evidence="7 8">
    <name type="scientific">Paralvinella palmiformis</name>
    <dbReference type="NCBI Taxonomy" id="53620"/>
    <lineage>
        <taxon>Eukaryota</taxon>
        <taxon>Metazoa</taxon>
        <taxon>Spiralia</taxon>
        <taxon>Lophotrochozoa</taxon>
        <taxon>Annelida</taxon>
        <taxon>Polychaeta</taxon>
        <taxon>Sedentaria</taxon>
        <taxon>Canalipalpata</taxon>
        <taxon>Terebellida</taxon>
        <taxon>Terebelliformia</taxon>
        <taxon>Alvinellidae</taxon>
        <taxon>Paralvinella</taxon>
    </lineage>
</organism>
<dbReference type="PANTHER" id="PTHR24223">
    <property type="entry name" value="ATP-BINDING CASSETTE SUB-FAMILY C"/>
    <property type="match status" value="1"/>
</dbReference>
<feature type="region of interest" description="Disordered" evidence="5">
    <location>
        <begin position="263"/>
        <end position="313"/>
    </location>
</feature>
<dbReference type="SUPFAM" id="SSF52540">
    <property type="entry name" value="P-loop containing nucleoside triphosphate hydrolases"/>
    <property type="match status" value="1"/>
</dbReference>
<protein>
    <recommendedName>
        <fullName evidence="9">ABC transporter domain-containing protein</fullName>
    </recommendedName>
</protein>
<comment type="caution">
    <text evidence="7">The sequence shown here is derived from an EMBL/GenBank/DDBJ whole genome shotgun (WGS) entry which is preliminary data.</text>
</comment>
<evidence type="ECO:0000256" key="2">
    <source>
        <dbReference type="ARBA" id="ARBA00022737"/>
    </source>
</evidence>
<sequence>MSLIQHSLYVGVVEKPPPPPPLTGEQYGKMEPKYPEGGHCQIVYDPVLFSGSVRFNLDPARRYTDREIWTSLEQAHLKTFIEELPEMIDYECGENGENFSQRQLLCVARALLRKTKILILDEATAAVDMETDDLIQATIRSEFKTCTVITIAHRLNTILDYDRDIDAMVHITILLITFSVVIAICILFVVVIFFCTNKWCCNRKRDSRQSTNGTALNIPDVATLAGNHGDFIVLGDVIHGGPTEFHWKPPSYNQVATLPTYEQATNGDVEPEVTQERPTDEPEAPLERSSGESEVANKYEDVEPETEQNATNISDHSVQIGFNAQRNSQCPCDQPSCTSAVENIGIDNSGFLSDSIQDTVRSPQKESRRKDIRRKIQNVTLQ</sequence>
<feature type="region of interest" description="Disordered" evidence="5">
    <location>
        <begin position="348"/>
        <end position="382"/>
    </location>
</feature>
<keyword evidence="3" id="KW-0547">Nucleotide-binding</keyword>
<dbReference type="InterPro" id="IPR027417">
    <property type="entry name" value="P-loop_NTPase"/>
</dbReference>